<evidence type="ECO:0000313" key="6">
    <source>
        <dbReference type="EMBL" id="KAK2171655.1"/>
    </source>
</evidence>
<sequence>MKVEEVERRQSLLEEEAIPLPELSEDSKILETPHIRKINANLPARAVGYPWRMVYSTEKHGFSLKTIYRFMKHIDCPMLLVVKDTQHNIFGAYLSCALRISEYFYGTGESLLFTFYPEFKTFHWTGENDFFTKGNAESVAFGAGEGLFGLWLDGDLYHGRTQHCLTYDNDLLTTTEDFFVQAVEVFAFA</sequence>
<dbReference type="InterPro" id="IPR006571">
    <property type="entry name" value="TLDc_dom"/>
</dbReference>
<dbReference type="EMBL" id="JAODUO010001043">
    <property type="protein sequence ID" value="KAK2171655.1"/>
    <property type="molecule type" value="Genomic_DNA"/>
</dbReference>
<dbReference type="GO" id="GO:0005739">
    <property type="term" value="C:mitochondrion"/>
    <property type="evidence" value="ECO:0007669"/>
    <property type="project" value="UniProtKB-SubCell"/>
</dbReference>
<comment type="similarity">
    <text evidence="2">Belongs to the OXR1 family.</text>
</comment>
<evidence type="ECO:0000256" key="1">
    <source>
        <dbReference type="ARBA" id="ARBA00004173"/>
    </source>
</evidence>
<dbReference type="PANTHER" id="PTHR23354:SF62">
    <property type="entry name" value="MUSTARD, ISOFORM V"/>
    <property type="match status" value="1"/>
</dbReference>
<keyword evidence="7" id="KW-1185">Reference proteome</keyword>
<dbReference type="PROSITE" id="PS51886">
    <property type="entry name" value="TLDC"/>
    <property type="match status" value="1"/>
</dbReference>
<dbReference type="PANTHER" id="PTHR23354">
    <property type="entry name" value="NUCLEOLAR PROTEIN 7/ESTROGEN RECEPTOR COACTIVATOR-RELATED"/>
    <property type="match status" value="1"/>
</dbReference>
<accession>A0AAD9NIV1</accession>
<dbReference type="Pfam" id="PF07534">
    <property type="entry name" value="TLD"/>
    <property type="match status" value="1"/>
</dbReference>
<proteinExistence type="inferred from homology"/>
<comment type="subcellular location">
    <subcellularLocation>
        <location evidence="1">Mitochondrion</location>
    </subcellularLocation>
</comment>
<feature type="domain" description="TLDc" evidence="5">
    <location>
        <begin position="28"/>
        <end position="189"/>
    </location>
</feature>
<evidence type="ECO:0000256" key="3">
    <source>
        <dbReference type="ARBA" id="ARBA00023128"/>
    </source>
</evidence>
<organism evidence="6 7">
    <name type="scientific">Ridgeia piscesae</name>
    <name type="common">Tubeworm</name>
    <dbReference type="NCBI Taxonomy" id="27915"/>
    <lineage>
        <taxon>Eukaryota</taxon>
        <taxon>Metazoa</taxon>
        <taxon>Spiralia</taxon>
        <taxon>Lophotrochozoa</taxon>
        <taxon>Annelida</taxon>
        <taxon>Polychaeta</taxon>
        <taxon>Sedentaria</taxon>
        <taxon>Canalipalpata</taxon>
        <taxon>Sabellida</taxon>
        <taxon>Siboglinidae</taxon>
        <taxon>Ridgeia</taxon>
    </lineage>
</organism>
<evidence type="ECO:0000259" key="5">
    <source>
        <dbReference type="PROSITE" id="PS51886"/>
    </source>
</evidence>
<dbReference type="GO" id="GO:0006979">
    <property type="term" value="P:response to oxidative stress"/>
    <property type="evidence" value="ECO:0007669"/>
    <property type="project" value="TreeGrafter"/>
</dbReference>
<reference evidence="6" key="1">
    <citation type="journal article" date="2023" name="Mol. Biol. Evol.">
        <title>Third-Generation Sequencing Reveals the Adaptive Role of the Epigenome in Three Deep-Sea Polychaetes.</title>
        <authorList>
            <person name="Perez M."/>
            <person name="Aroh O."/>
            <person name="Sun Y."/>
            <person name="Lan Y."/>
            <person name="Juniper S.K."/>
            <person name="Young C.R."/>
            <person name="Angers B."/>
            <person name="Qian P.Y."/>
        </authorList>
    </citation>
    <scope>NUCLEOTIDE SEQUENCE</scope>
    <source>
        <strain evidence="6">R07B-5</strain>
    </source>
</reference>
<dbReference type="SMART" id="SM00584">
    <property type="entry name" value="TLDc"/>
    <property type="match status" value="1"/>
</dbReference>
<name>A0AAD9NIV1_RIDPI</name>
<evidence type="ECO:0000313" key="7">
    <source>
        <dbReference type="Proteomes" id="UP001209878"/>
    </source>
</evidence>
<evidence type="ECO:0000256" key="2">
    <source>
        <dbReference type="ARBA" id="ARBA00009540"/>
    </source>
</evidence>
<dbReference type="Proteomes" id="UP001209878">
    <property type="component" value="Unassembled WGS sequence"/>
</dbReference>
<dbReference type="GO" id="GO:0005634">
    <property type="term" value="C:nucleus"/>
    <property type="evidence" value="ECO:0007669"/>
    <property type="project" value="TreeGrafter"/>
</dbReference>
<protein>
    <recommendedName>
        <fullName evidence="4">Oxidation resistance protein 1</fullName>
    </recommendedName>
</protein>
<keyword evidence="3" id="KW-0496">Mitochondrion</keyword>
<evidence type="ECO:0000256" key="4">
    <source>
        <dbReference type="ARBA" id="ARBA00040604"/>
    </source>
</evidence>
<dbReference type="AlphaFoldDB" id="A0AAD9NIV1"/>
<comment type="caution">
    <text evidence="6">The sequence shown here is derived from an EMBL/GenBank/DDBJ whole genome shotgun (WGS) entry which is preliminary data.</text>
</comment>
<gene>
    <name evidence="6" type="ORF">NP493_1048g00063</name>
</gene>